<dbReference type="PROSITE" id="PS50897">
    <property type="entry name" value="CTLH"/>
    <property type="match status" value="1"/>
</dbReference>
<dbReference type="InterPro" id="IPR013144">
    <property type="entry name" value="CRA_dom"/>
</dbReference>
<dbReference type="SMART" id="SM00757">
    <property type="entry name" value="CRA"/>
    <property type="match status" value="1"/>
</dbReference>
<name>A0AAV2YUP2_9STRA</name>
<reference evidence="2" key="1">
    <citation type="submission" date="2022-11" db="EMBL/GenBank/DDBJ databases">
        <authorList>
            <person name="Morgan W.R."/>
            <person name="Tartar A."/>
        </authorList>
    </citation>
    <scope>NUCLEOTIDE SEQUENCE</scope>
    <source>
        <strain evidence="2">ARSEF 373</strain>
    </source>
</reference>
<accession>A0AAV2YUP2</accession>
<dbReference type="InterPro" id="IPR006595">
    <property type="entry name" value="CTLH_C"/>
</dbReference>
<evidence type="ECO:0000259" key="1">
    <source>
        <dbReference type="PROSITE" id="PS50897"/>
    </source>
</evidence>
<reference evidence="2" key="2">
    <citation type="journal article" date="2023" name="Microbiol Resour">
        <title>Decontamination and Annotation of the Draft Genome Sequence of the Oomycete Lagenidium giganteum ARSEF 373.</title>
        <authorList>
            <person name="Morgan W.R."/>
            <person name="Tartar A."/>
        </authorList>
    </citation>
    <scope>NUCLEOTIDE SEQUENCE</scope>
    <source>
        <strain evidence="2">ARSEF 373</strain>
    </source>
</reference>
<protein>
    <recommendedName>
        <fullName evidence="1">CTLH domain-containing protein</fullName>
    </recommendedName>
</protein>
<sequence>HQRKHRLTKSSVLLHCASLDISWLIRNELYCSYMNKLVLEYLIGRGQRQLAEAFWRESATDRELEVDFSDVENRKEVQQHILTGNIARARQGIDQLDSLFLQEHREIDFVLAKQEVIELIKGHNIAEALSFAIKHLAPFGETSKKPQFLQEIEQAMALLAFETHACSPLAHLLEQPQRRRVADMVNSALLKRQKNHCGAYGWHRVMLQHLTKSPLLQIRGYRHSYAISDSCKLS</sequence>
<dbReference type="InterPro" id="IPR050618">
    <property type="entry name" value="Ubq-SigPath_Reg"/>
</dbReference>
<proteinExistence type="predicted"/>
<dbReference type="InterPro" id="IPR024964">
    <property type="entry name" value="CTLH/CRA"/>
</dbReference>
<evidence type="ECO:0000313" key="2">
    <source>
        <dbReference type="EMBL" id="DAZ98011.1"/>
    </source>
</evidence>
<dbReference type="Pfam" id="PF10607">
    <property type="entry name" value="CTLH"/>
    <property type="match status" value="1"/>
</dbReference>
<dbReference type="EMBL" id="DAKRPA010000118">
    <property type="protein sequence ID" value="DAZ98011.1"/>
    <property type="molecule type" value="Genomic_DNA"/>
</dbReference>
<organism evidence="2 3">
    <name type="scientific">Lagenidium giganteum</name>
    <dbReference type="NCBI Taxonomy" id="4803"/>
    <lineage>
        <taxon>Eukaryota</taxon>
        <taxon>Sar</taxon>
        <taxon>Stramenopiles</taxon>
        <taxon>Oomycota</taxon>
        <taxon>Peronosporomycetes</taxon>
        <taxon>Pythiales</taxon>
        <taxon>Pythiaceae</taxon>
    </lineage>
</organism>
<feature type="domain" description="CTLH" evidence="1">
    <location>
        <begin position="70"/>
        <end position="127"/>
    </location>
</feature>
<gene>
    <name evidence="2" type="ORF">N0F65_004501</name>
</gene>
<feature type="non-terminal residue" evidence="2">
    <location>
        <position position="1"/>
    </location>
</feature>
<dbReference type="Proteomes" id="UP001146120">
    <property type="component" value="Unassembled WGS sequence"/>
</dbReference>
<dbReference type="AlphaFoldDB" id="A0AAV2YUP2"/>
<dbReference type="PANTHER" id="PTHR12864">
    <property type="entry name" value="RAN BINDING PROTEIN 9-RELATED"/>
    <property type="match status" value="1"/>
</dbReference>
<keyword evidence="3" id="KW-1185">Reference proteome</keyword>
<comment type="caution">
    <text evidence="2">The sequence shown here is derived from an EMBL/GenBank/DDBJ whole genome shotgun (WGS) entry which is preliminary data.</text>
</comment>
<dbReference type="SMART" id="SM00668">
    <property type="entry name" value="CTLH"/>
    <property type="match status" value="1"/>
</dbReference>
<evidence type="ECO:0000313" key="3">
    <source>
        <dbReference type="Proteomes" id="UP001146120"/>
    </source>
</evidence>